<name>A0A061R4G7_9CHLO</name>
<dbReference type="GO" id="GO:0020037">
    <property type="term" value="F:heme binding"/>
    <property type="evidence" value="ECO:0007669"/>
    <property type="project" value="InterPro"/>
</dbReference>
<reference evidence="2" key="1">
    <citation type="submission" date="2014-05" db="EMBL/GenBank/DDBJ databases">
        <title>The transcriptome of the halophilic microalga Tetraselmis sp. GSL018 isolated from the Great Salt Lake, Utah.</title>
        <authorList>
            <person name="Jinkerson R.E."/>
            <person name="D'Adamo S."/>
            <person name="Posewitz M.C."/>
        </authorList>
    </citation>
    <scope>NUCLEOTIDE SEQUENCE</scope>
    <source>
        <strain evidence="2">GSL018</strain>
    </source>
</reference>
<dbReference type="PANTHER" id="PTHR24291:SF183">
    <property type="entry name" value="CYTOCHROME P450 97B3, CHLOROPLASTIC"/>
    <property type="match status" value="1"/>
</dbReference>
<dbReference type="GO" id="GO:0004497">
    <property type="term" value="F:monooxygenase activity"/>
    <property type="evidence" value="ECO:0007669"/>
    <property type="project" value="InterPro"/>
</dbReference>
<proteinExistence type="inferred from homology"/>
<protein>
    <submittedName>
        <fullName evidence="2">Cytochrome p450</fullName>
    </submittedName>
</protein>
<dbReference type="GO" id="GO:0016705">
    <property type="term" value="F:oxidoreductase activity, acting on paired donors, with incorporation or reduction of molecular oxygen"/>
    <property type="evidence" value="ECO:0007669"/>
    <property type="project" value="InterPro"/>
</dbReference>
<gene>
    <name evidence="2" type="ORF">TSPGSL018_16049</name>
</gene>
<dbReference type="Gene3D" id="1.10.630.10">
    <property type="entry name" value="Cytochrome P450"/>
    <property type="match status" value="1"/>
</dbReference>
<dbReference type="PRINTS" id="PR00463">
    <property type="entry name" value="EP450I"/>
</dbReference>
<dbReference type="PRINTS" id="PR00385">
    <property type="entry name" value="P450"/>
</dbReference>
<evidence type="ECO:0000313" key="2">
    <source>
        <dbReference type="EMBL" id="JAC65436.1"/>
    </source>
</evidence>
<dbReference type="Pfam" id="PF00067">
    <property type="entry name" value="p450"/>
    <property type="match status" value="1"/>
</dbReference>
<accession>A0A061R4G7</accession>
<organism evidence="2">
    <name type="scientific">Tetraselmis sp. GSL018</name>
    <dbReference type="NCBI Taxonomy" id="582737"/>
    <lineage>
        <taxon>Eukaryota</taxon>
        <taxon>Viridiplantae</taxon>
        <taxon>Chlorophyta</taxon>
        <taxon>core chlorophytes</taxon>
        <taxon>Chlorodendrophyceae</taxon>
        <taxon>Chlorodendrales</taxon>
        <taxon>Chlorodendraceae</taxon>
        <taxon>Tetraselmis</taxon>
    </lineage>
</organism>
<comment type="similarity">
    <text evidence="1">Belongs to the cytochrome P450 family.</text>
</comment>
<dbReference type="InterPro" id="IPR036396">
    <property type="entry name" value="Cyt_P450_sf"/>
</dbReference>
<dbReference type="GO" id="GO:0005506">
    <property type="term" value="F:iron ion binding"/>
    <property type="evidence" value="ECO:0007669"/>
    <property type="project" value="InterPro"/>
</dbReference>
<dbReference type="SUPFAM" id="SSF48264">
    <property type="entry name" value="Cytochrome P450"/>
    <property type="match status" value="1"/>
</dbReference>
<evidence type="ECO:0000256" key="1">
    <source>
        <dbReference type="ARBA" id="ARBA00010617"/>
    </source>
</evidence>
<dbReference type="InterPro" id="IPR001128">
    <property type="entry name" value="Cyt_P450"/>
</dbReference>
<dbReference type="AlphaFoldDB" id="A0A061R4G7"/>
<dbReference type="PANTHER" id="PTHR24291">
    <property type="entry name" value="CYTOCHROME P450 FAMILY 4"/>
    <property type="match status" value="1"/>
</dbReference>
<dbReference type="EMBL" id="GBEZ01021305">
    <property type="protein sequence ID" value="JAC65436.1"/>
    <property type="molecule type" value="Transcribed_RNA"/>
</dbReference>
<dbReference type="InterPro" id="IPR050196">
    <property type="entry name" value="Cytochrome_P450_Monoox"/>
</dbReference>
<sequence>MGKGLIPADLETWKVRRRAIVPAFHKAYLERCVDMFGECTEQMVHELEMKTAGTGHAEVDMETQWLNLGLDIIGLGVFNYKFGSITTESPVIKAVYGVLKEAEHRSTFYIPYWDLPLADKLVPRQVKFHKDIKVINDCLDELIRLAKDSQQLDDLEALQNRDYSQVTDPSLLRFLVDARGEDVSNKQLRDDLMTMLIAGHETTAAVLTWTTFCLMQHEDIEARVLEEVDRVVGDRRPGLEDIMAMPLLRATLAESLRLYPQPPILIRWRPPRCQGRIPHRQGGRYLHLRMEPPPLPLPVEGPGHLPPGPLVRAALKP</sequence>
<dbReference type="InterPro" id="IPR002401">
    <property type="entry name" value="Cyt_P450_E_grp-I"/>
</dbReference>